<comment type="caution">
    <text evidence="4">The sequence shown here is derived from an EMBL/GenBank/DDBJ whole genome shotgun (WGS) entry which is preliminary data.</text>
</comment>
<dbReference type="Pfam" id="PF13505">
    <property type="entry name" value="OMP_b-brl"/>
    <property type="match status" value="1"/>
</dbReference>
<keyword evidence="5" id="KW-1185">Reference proteome</keyword>
<gene>
    <name evidence="4" type="ORF">KTQ36_08190</name>
</gene>
<evidence type="ECO:0000313" key="5">
    <source>
        <dbReference type="Proteomes" id="UP000698028"/>
    </source>
</evidence>
<evidence type="ECO:0000259" key="3">
    <source>
        <dbReference type="Pfam" id="PF13505"/>
    </source>
</evidence>
<organism evidence="4 5">
    <name type="scientific">Sphingomicrobium clamense</name>
    <dbReference type="NCBI Taxonomy" id="2851013"/>
    <lineage>
        <taxon>Bacteria</taxon>
        <taxon>Pseudomonadati</taxon>
        <taxon>Pseudomonadota</taxon>
        <taxon>Alphaproteobacteria</taxon>
        <taxon>Sphingomonadales</taxon>
        <taxon>Sphingomonadaceae</taxon>
        <taxon>Sphingomicrobium</taxon>
    </lineage>
</organism>
<evidence type="ECO:0000256" key="2">
    <source>
        <dbReference type="SAM" id="SignalP"/>
    </source>
</evidence>
<evidence type="ECO:0000256" key="1">
    <source>
        <dbReference type="ARBA" id="ARBA00022729"/>
    </source>
</evidence>
<dbReference type="EMBL" id="JAHVAH010000001">
    <property type="protein sequence ID" value="MBW0145271.1"/>
    <property type="molecule type" value="Genomic_DNA"/>
</dbReference>
<dbReference type="RefSeq" id="WP_218633191.1">
    <property type="nucleotide sequence ID" value="NZ_JAHVAH010000001.1"/>
</dbReference>
<proteinExistence type="predicted"/>
<feature type="domain" description="Outer membrane protein beta-barrel" evidence="3">
    <location>
        <begin position="10"/>
        <end position="200"/>
    </location>
</feature>
<feature type="signal peptide" evidence="2">
    <location>
        <begin position="1"/>
        <end position="18"/>
    </location>
</feature>
<evidence type="ECO:0000313" key="4">
    <source>
        <dbReference type="EMBL" id="MBW0145271.1"/>
    </source>
</evidence>
<dbReference type="Proteomes" id="UP000698028">
    <property type="component" value="Unassembled WGS sequence"/>
</dbReference>
<protein>
    <submittedName>
        <fullName evidence="4">Porin family protein</fullName>
    </submittedName>
</protein>
<sequence>MNKFALVSVALLAGTAFATPAAAQLASSGPRVEALAGWDFVRAQEDFGGNYKNDGAMFGVGAGYDLGLGAVALGVDVELSKSDIDDVVTYEEGGQFVQATLENGRELYVGGRVTIPAGVKTDVYVKAGYANLENELELAYDDGVDVFRERISDTEDGIRVGAGFTRSLAGNAYVGSEYRFTSFDSDLDKHQVVAKIGLRF</sequence>
<name>A0ABS6V703_9SPHN</name>
<keyword evidence="1 2" id="KW-0732">Signal</keyword>
<feature type="chain" id="PRO_5045444303" evidence="2">
    <location>
        <begin position="19"/>
        <end position="200"/>
    </location>
</feature>
<accession>A0ABS6V703</accession>
<dbReference type="InterPro" id="IPR027385">
    <property type="entry name" value="Beta-barrel_OMP"/>
</dbReference>
<reference evidence="4 5" key="1">
    <citation type="submission" date="2021-07" db="EMBL/GenBank/DDBJ databases">
        <title>The draft genome sequence of Sphingomicrobium sp. B8.</title>
        <authorList>
            <person name="Mu L."/>
        </authorList>
    </citation>
    <scope>NUCLEOTIDE SEQUENCE [LARGE SCALE GENOMIC DNA]</scope>
    <source>
        <strain evidence="4 5">B8</strain>
    </source>
</reference>